<keyword evidence="5" id="KW-0574">Periplasm</keyword>
<evidence type="ECO:0000259" key="11">
    <source>
        <dbReference type="Pfam" id="PF02753"/>
    </source>
</evidence>
<dbReference type="InterPro" id="IPR016148">
    <property type="entry name" value="Pili_assmbl_chaperone_C"/>
</dbReference>
<dbReference type="GO" id="GO:0071555">
    <property type="term" value="P:cell wall organization"/>
    <property type="evidence" value="ECO:0007669"/>
    <property type="project" value="InterPro"/>
</dbReference>
<evidence type="ECO:0000256" key="6">
    <source>
        <dbReference type="ARBA" id="ARBA00023186"/>
    </source>
</evidence>
<dbReference type="InterPro" id="IPR013783">
    <property type="entry name" value="Ig-like_fold"/>
</dbReference>
<dbReference type="InterPro" id="IPR001829">
    <property type="entry name" value="Pili_assmbl_chaperone_bac"/>
</dbReference>
<evidence type="ECO:0000259" key="10">
    <source>
        <dbReference type="Pfam" id="PF00345"/>
    </source>
</evidence>
<dbReference type="RefSeq" id="WP_279695922.1">
    <property type="nucleotide sequence ID" value="NZ_JAOEEO010000003.1"/>
</dbReference>
<keyword evidence="4 9" id="KW-0732">Signal</keyword>
<dbReference type="InterPro" id="IPR016147">
    <property type="entry name" value="Pili_assmbl_chaperone_N"/>
</dbReference>
<keyword evidence="3" id="KW-1029">Fimbrium biogenesis</keyword>
<evidence type="ECO:0000256" key="2">
    <source>
        <dbReference type="ARBA" id="ARBA00007399"/>
    </source>
</evidence>
<evidence type="ECO:0000256" key="4">
    <source>
        <dbReference type="ARBA" id="ARBA00022729"/>
    </source>
</evidence>
<dbReference type="PANTHER" id="PTHR30251:SF2">
    <property type="entry name" value="FIMBRIAL CHAPERONE YADV-RELATED"/>
    <property type="match status" value="1"/>
</dbReference>
<evidence type="ECO:0000313" key="13">
    <source>
        <dbReference type="Proteomes" id="UP001159329"/>
    </source>
</evidence>
<feature type="domain" description="Pili assembly chaperone C-terminal" evidence="11">
    <location>
        <begin position="171"/>
        <end position="232"/>
    </location>
</feature>
<dbReference type="Pfam" id="PF00345">
    <property type="entry name" value="PapD_N"/>
    <property type="match status" value="1"/>
</dbReference>
<proteinExistence type="inferred from homology"/>
<feature type="chain" id="PRO_5041417198" evidence="9">
    <location>
        <begin position="20"/>
        <end position="242"/>
    </location>
</feature>
<protein>
    <submittedName>
        <fullName evidence="12">Molecular chaperone</fullName>
    </submittedName>
</protein>
<dbReference type="FunFam" id="2.60.40.10:FF:000458">
    <property type="entry name" value="Molecular chaperone FimC"/>
    <property type="match status" value="1"/>
</dbReference>
<keyword evidence="6 8" id="KW-0143">Chaperone</keyword>
<dbReference type="EMBL" id="JAOEEO010000003">
    <property type="protein sequence ID" value="MDH0564484.1"/>
    <property type="molecule type" value="Genomic_DNA"/>
</dbReference>
<dbReference type="PRINTS" id="PR00969">
    <property type="entry name" value="CHAPERONPILI"/>
</dbReference>
<feature type="signal peptide" evidence="9">
    <location>
        <begin position="1"/>
        <end position="19"/>
    </location>
</feature>
<dbReference type="InterPro" id="IPR036316">
    <property type="entry name" value="Pili_assmbl_chap_C_dom_sf"/>
</dbReference>
<comment type="similarity">
    <text evidence="2 8">Belongs to the periplasmic pilus chaperone family.</text>
</comment>
<dbReference type="PANTHER" id="PTHR30251">
    <property type="entry name" value="PILUS ASSEMBLY CHAPERONE"/>
    <property type="match status" value="1"/>
</dbReference>
<dbReference type="AlphaFoldDB" id="A0AA42I8G2"/>
<accession>A0AA42I8G2</accession>
<dbReference type="Proteomes" id="UP001159329">
    <property type="component" value="Unassembled WGS sequence"/>
</dbReference>
<sequence length="242" mass="27049">MRISSIAFGIAMLSSISTATCAGVTITGTRIIFPSNQNTVTVQLSNPDDRPALIQAWLDNGDPHQIPEADKIPFILTPPLTQIAANKGQMLRLIAKDTTALPQDRESLYWFNILDIPAAEQVESAEKNKLQVSIRSRIKLFYRPVHLKISQDKAFANITFKYNEINKIITVNNPSPYYINFYNVSLNPDKENVVYADPLMVAPYSTESFKPGIQFKPQHISYLLINDYGGNQAYQAVINGAE</sequence>
<feature type="domain" description="Pili assembly chaperone N-terminal" evidence="10">
    <location>
        <begin position="23"/>
        <end position="147"/>
    </location>
</feature>
<comment type="subcellular location">
    <subcellularLocation>
        <location evidence="1 8">Periplasm</location>
    </subcellularLocation>
</comment>
<dbReference type="Pfam" id="PF02753">
    <property type="entry name" value="PapD_C"/>
    <property type="match status" value="1"/>
</dbReference>
<dbReference type="SUPFAM" id="SSF49354">
    <property type="entry name" value="PapD-like"/>
    <property type="match status" value="1"/>
</dbReference>
<evidence type="ECO:0000313" key="12">
    <source>
        <dbReference type="EMBL" id="MDH0564484.1"/>
    </source>
</evidence>
<organism evidence="12 13">
    <name type="scientific">Acinetobacter courvalinii</name>
    <dbReference type="NCBI Taxonomy" id="280147"/>
    <lineage>
        <taxon>Bacteria</taxon>
        <taxon>Pseudomonadati</taxon>
        <taxon>Pseudomonadota</taxon>
        <taxon>Gammaproteobacteria</taxon>
        <taxon>Moraxellales</taxon>
        <taxon>Moraxellaceae</taxon>
        <taxon>Acinetobacter</taxon>
    </lineage>
</organism>
<dbReference type="SUPFAM" id="SSF49584">
    <property type="entry name" value="Periplasmic chaperone C-domain"/>
    <property type="match status" value="1"/>
</dbReference>
<evidence type="ECO:0000256" key="3">
    <source>
        <dbReference type="ARBA" id="ARBA00022558"/>
    </source>
</evidence>
<gene>
    <name evidence="12" type="ORF">N7644_12420</name>
</gene>
<dbReference type="InterPro" id="IPR008962">
    <property type="entry name" value="PapD-like_sf"/>
</dbReference>
<dbReference type="InterPro" id="IPR050643">
    <property type="entry name" value="Periplasmic_pilus_chap"/>
</dbReference>
<dbReference type="PROSITE" id="PS00635">
    <property type="entry name" value="PILI_CHAPERONE"/>
    <property type="match status" value="1"/>
</dbReference>
<evidence type="ECO:0000256" key="5">
    <source>
        <dbReference type="ARBA" id="ARBA00022764"/>
    </source>
</evidence>
<dbReference type="Gene3D" id="2.60.40.10">
    <property type="entry name" value="Immunoglobulins"/>
    <property type="match status" value="2"/>
</dbReference>
<reference evidence="12" key="1">
    <citation type="submission" date="2022-09" db="EMBL/GenBank/DDBJ databases">
        <title>Intensive care unit water sources are persistently colonized with multi-drug resistant bacteria and are the site of extensive horizontal gene transfer of antibiotic resistance genes.</title>
        <authorList>
            <person name="Diorio-Toth L."/>
        </authorList>
    </citation>
    <scope>NUCLEOTIDE SEQUENCE</scope>
    <source>
        <strain evidence="12">GD04005</strain>
    </source>
</reference>
<dbReference type="GO" id="GO:0030288">
    <property type="term" value="C:outer membrane-bounded periplasmic space"/>
    <property type="evidence" value="ECO:0007669"/>
    <property type="project" value="InterPro"/>
</dbReference>
<evidence type="ECO:0000256" key="7">
    <source>
        <dbReference type="ARBA" id="ARBA00023319"/>
    </source>
</evidence>
<evidence type="ECO:0000256" key="8">
    <source>
        <dbReference type="RuleBase" id="RU003918"/>
    </source>
</evidence>
<dbReference type="InterPro" id="IPR018046">
    <property type="entry name" value="Pili_assmbl_chaperone_CS"/>
</dbReference>
<evidence type="ECO:0000256" key="9">
    <source>
        <dbReference type="SAM" id="SignalP"/>
    </source>
</evidence>
<name>A0AA42I8G2_9GAMM</name>
<keyword evidence="7" id="KW-0393">Immunoglobulin domain</keyword>
<evidence type="ECO:0000256" key="1">
    <source>
        <dbReference type="ARBA" id="ARBA00004418"/>
    </source>
</evidence>
<comment type="caution">
    <text evidence="12">The sequence shown here is derived from an EMBL/GenBank/DDBJ whole genome shotgun (WGS) entry which is preliminary data.</text>
</comment>